<gene>
    <name evidence="2" type="primary">maeA_1</name>
    <name evidence="2" type="ORF">SDC9_189307</name>
</gene>
<evidence type="ECO:0000259" key="1">
    <source>
        <dbReference type="SMART" id="SM00919"/>
    </source>
</evidence>
<dbReference type="Gene3D" id="3.40.50.720">
    <property type="entry name" value="NAD(P)-binding Rossmann-like Domain"/>
    <property type="match status" value="1"/>
</dbReference>
<dbReference type="EMBL" id="VSSQ01099005">
    <property type="protein sequence ID" value="MPN41752.1"/>
    <property type="molecule type" value="Genomic_DNA"/>
</dbReference>
<sequence>MLIGTSAQPGAFTEPVIRQMAAHVERPIILPLSNPTTKAEAVPADLLAWTEGRALIATGSPFGPVEYDGVRHTIAQANNALVFPGIGLAVAACRATRVSDGMIAASARAVATLSRTNVRGASLLPGIHDLRAVSATVALAVVAAAEEEGLATRPLSDRIQGVYDQMWDPRYPKVIAD</sequence>
<dbReference type="GO" id="GO:0051287">
    <property type="term" value="F:NAD binding"/>
    <property type="evidence" value="ECO:0007669"/>
    <property type="project" value="InterPro"/>
</dbReference>
<dbReference type="GO" id="GO:0004470">
    <property type="term" value="F:malic enzyme activity"/>
    <property type="evidence" value="ECO:0007669"/>
    <property type="project" value="TreeGrafter"/>
</dbReference>
<dbReference type="Pfam" id="PF03949">
    <property type="entry name" value="Malic_M"/>
    <property type="match status" value="1"/>
</dbReference>
<dbReference type="PANTHER" id="PTHR23406:SF34">
    <property type="entry name" value="NAD-DEPENDENT MALIC ENZYME, MITOCHONDRIAL"/>
    <property type="match status" value="1"/>
</dbReference>
<comment type="caution">
    <text evidence="2">The sequence shown here is derived from an EMBL/GenBank/DDBJ whole genome shotgun (WGS) entry which is preliminary data.</text>
</comment>
<protein>
    <submittedName>
        <fullName evidence="2">Putative NAD-dependent malic enzyme 2</fullName>
        <ecNumber evidence="2">1.1.1.38</ecNumber>
    </submittedName>
</protein>
<keyword evidence="2" id="KW-0560">Oxidoreductase</keyword>
<dbReference type="PANTHER" id="PTHR23406">
    <property type="entry name" value="MALIC ENZYME-RELATED"/>
    <property type="match status" value="1"/>
</dbReference>
<accession>A0A645HTG0</accession>
<dbReference type="InterPro" id="IPR036291">
    <property type="entry name" value="NAD(P)-bd_dom_sf"/>
</dbReference>
<evidence type="ECO:0000313" key="2">
    <source>
        <dbReference type="EMBL" id="MPN41752.1"/>
    </source>
</evidence>
<dbReference type="SMART" id="SM00919">
    <property type="entry name" value="Malic_M"/>
    <property type="match status" value="1"/>
</dbReference>
<organism evidence="2">
    <name type="scientific">bioreactor metagenome</name>
    <dbReference type="NCBI Taxonomy" id="1076179"/>
    <lineage>
        <taxon>unclassified sequences</taxon>
        <taxon>metagenomes</taxon>
        <taxon>ecological metagenomes</taxon>
    </lineage>
</organism>
<feature type="domain" description="Malic enzyme NAD-binding" evidence="1">
    <location>
        <begin position="1"/>
        <end position="146"/>
    </location>
</feature>
<dbReference type="GO" id="GO:0006108">
    <property type="term" value="P:malate metabolic process"/>
    <property type="evidence" value="ECO:0007669"/>
    <property type="project" value="TreeGrafter"/>
</dbReference>
<dbReference type="InterPro" id="IPR012302">
    <property type="entry name" value="Malic_NAD-bd"/>
</dbReference>
<reference evidence="2" key="1">
    <citation type="submission" date="2019-08" db="EMBL/GenBank/DDBJ databases">
        <authorList>
            <person name="Kucharzyk K."/>
            <person name="Murdoch R.W."/>
            <person name="Higgins S."/>
            <person name="Loffler F."/>
        </authorList>
    </citation>
    <scope>NUCLEOTIDE SEQUENCE</scope>
</reference>
<dbReference type="GO" id="GO:0005829">
    <property type="term" value="C:cytosol"/>
    <property type="evidence" value="ECO:0007669"/>
    <property type="project" value="TreeGrafter"/>
</dbReference>
<dbReference type="EC" id="1.1.1.38" evidence="2"/>
<proteinExistence type="predicted"/>
<dbReference type="AlphaFoldDB" id="A0A645HTG0"/>
<name>A0A645HTG0_9ZZZZ</name>
<dbReference type="SUPFAM" id="SSF51735">
    <property type="entry name" value="NAD(P)-binding Rossmann-fold domains"/>
    <property type="match status" value="1"/>
</dbReference>